<dbReference type="PANTHER" id="PTHR11070">
    <property type="entry name" value="UVRD / RECB / PCRA DNA HELICASE FAMILY MEMBER"/>
    <property type="match status" value="1"/>
</dbReference>
<organism evidence="6 7">
    <name type="scientific">Lacticaseibacillus paracasei</name>
    <name type="common">Lactobacillus paracasei</name>
    <dbReference type="NCBI Taxonomy" id="1597"/>
    <lineage>
        <taxon>Bacteria</taxon>
        <taxon>Bacillati</taxon>
        <taxon>Bacillota</taxon>
        <taxon>Bacilli</taxon>
        <taxon>Lactobacillales</taxon>
        <taxon>Lactobacillaceae</taxon>
        <taxon>Lacticaseibacillus</taxon>
    </lineage>
</organism>
<dbReference type="Gene3D" id="3.40.50.300">
    <property type="entry name" value="P-loop containing nucleotide triphosphate hydrolases"/>
    <property type="match status" value="2"/>
</dbReference>
<evidence type="ECO:0000256" key="2">
    <source>
        <dbReference type="ARBA" id="ARBA00022801"/>
    </source>
</evidence>
<dbReference type="InterPro" id="IPR027417">
    <property type="entry name" value="P-loop_NTPase"/>
</dbReference>
<evidence type="ECO:0000313" key="6">
    <source>
        <dbReference type="EMBL" id="MDM7455620.1"/>
    </source>
</evidence>
<keyword evidence="3" id="KW-0347">Helicase</keyword>
<keyword evidence="4" id="KW-0067">ATP-binding</keyword>
<dbReference type="GO" id="GO:0043138">
    <property type="term" value="F:3'-5' DNA helicase activity"/>
    <property type="evidence" value="ECO:0007669"/>
    <property type="project" value="TreeGrafter"/>
</dbReference>
<evidence type="ECO:0000313" key="7">
    <source>
        <dbReference type="Proteomes" id="UP001231451"/>
    </source>
</evidence>
<evidence type="ECO:0000256" key="4">
    <source>
        <dbReference type="ARBA" id="ARBA00022840"/>
    </source>
</evidence>
<dbReference type="EMBL" id="JAUCBG010000048">
    <property type="protein sequence ID" value="MDM7455620.1"/>
    <property type="molecule type" value="Genomic_DNA"/>
</dbReference>
<proteinExistence type="predicted"/>
<dbReference type="SUPFAM" id="SSF52540">
    <property type="entry name" value="P-loop containing nucleoside triphosphate hydrolases"/>
    <property type="match status" value="1"/>
</dbReference>
<evidence type="ECO:0000259" key="5">
    <source>
        <dbReference type="Pfam" id="PF13361"/>
    </source>
</evidence>
<keyword evidence="2" id="KW-0378">Hydrolase</keyword>
<dbReference type="RefSeq" id="WP_049176960.1">
    <property type="nucleotide sequence ID" value="NZ_JAUCBG010000048.1"/>
</dbReference>
<dbReference type="InterPro" id="IPR000212">
    <property type="entry name" value="DNA_helicase_UvrD/REP"/>
</dbReference>
<reference evidence="6" key="1">
    <citation type="submission" date="2023-06" db="EMBL/GenBank/DDBJ databases">
        <title>Draft Genome Sequences of lactic acid bacteria strains isolated from fermented milk products.</title>
        <authorList>
            <person name="Elcheninov A.G."/>
            <person name="Klyukina A."/>
            <person name="Zayulina K.S."/>
            <person name="Gavirova L.A."/>
            <person name="Shcherbakova P.A."/>
            <person name="Shestakov A.I."/>
            <person name="Kublanov I.V."/>
            <person name="Kochetkova T.V."/>
        </authorList>
    </citation>
    <scope>NUCLEOTIDE SEQUENCE</scope>
    <source>
        <strain evidence="6">TOM.1374</strain>
    </source>
</reference>
<accession>A0AAP4N8N3</accession>
<dbReference type="Proteomes" id="UP001231451">
    <property type="component" value="Unassembled WGS sequence"/>
</dbReference>
<dbReference type="Pfam" id="PF13245">
    <property type="entry name" value="AAA_19"/>
    <property type="match status" value="1"/>
</dbReference>
<keyword evidence="1" id="KW-0547">Nucleotide-binding</keyword>
<dbReference type="PANTHER" id="PTHR11070:SF3">
    <property type="entry name" value="DNA 3'-5' HELICASE"/>
    <property type="match status" value="1"/>
</dbReference>
<protein>
    <submittedName>
        <fullName evidence="6">UvrD-helicase domain-containing protein</fullName>
    </submittedName>
</protein>
<gene>
    <name evidence="6" type="ORF">QUF16_15030</name>
</gene>
<evidence type="ECO:0000256" key="1">
    <source>
        <dbReference type="ARBA" id="ARBA00022741"/>
    </source>
</evidence>
<dbReference type="GO" id="GO:0000725">
    <property type="term" value="P:recombinational repair"/>
    <property type="evidence" value="ECO:0007669"/>
    <property type="project" value="TreeGrafter"/>
</dbReference>
<comment type="caution">
    <text evidence="6">The sequence shown here is derived from an EMBL/GenBank/DDBJ whole genome shotgun (WGS) entry which is preliminary data.</text>
</comment>
<sequence>MKIEQWQNSDYLSMENGIFEIRGAAGAGKTHQLVKDIHFLYDNNHSNIAVLSFSNAAVDELSGRLVDLNVTPSTLHSFCWKVIGTVSKHILDSIDLLSKFKPEGLQKSHNCTLKDVKTVQYGEIGIPQFNPSTGELWLSHDDVISLFIEALEWIPNFKKMISGSFDYILIDEYQDTNGDFLNMLFKKLSKLLTIGLYGDPFQTVYLNDKTINIASEKQKYGIKTFNLPYNYRSQANLVNLYNQTRERYDGLEQKPKNNVGSMPQVFLHSGSITLELVSLINRQMNFESSVILSTTNRMRVSAAGFGPIAAKIYGWIPTPKHGYTDWSEVLHKDRLSPYVTALIEYGNLLFGSDYSSVCALLTLFTKKSVQNVDINSIKELLHQEKEKQIVTVEGYEELGLQFTNEINNDFTNKLNLFTFSELKKVVDLYNLLDDINDQSMTFFSSKGLEFNNVILNIDFGNYWKFNWNKIDFNHSENDKIDLRSDIMLYLFYVGITRAKHGLAIFVNTDVHSKFENNLKNKFPRLLKYKNI</sequence>
<dbReference type="InterPro" id="IPR014017">
    <property type="entry name" value="DNA_helicase_UvrD-like_C"/>
</dbReference>
<name>A0AAP4N8N3_LACPA</name>
<dbReference type="GO" id="GO:0005524">
    <property type="term" value="F:ATP binding"/>
    <property type="evidence" value="ECO:0007669"/>
    <property type="project" value="UniProtKB-KW"/>
</dbReference>
<dbReference type="AlphaFoldDB" id="A0AAP4N8N3"/>
<dbReference type="GO" id="GO:0003677">
    <property type="term" value="F:DNA binding"/>
    <property type="evidence" value="ECO:0007669"/>
    <property type="project" value="InterPro"/>
</dbReference>
<dbReference type="GO" id="GO:0005829">
    <property type="term" value="C:cytosol"/>
    <property type="evidence" value="ECO:0007669"/>
    <property type="project" value="TreeGrafter"/>
</dbReference>
<dbReference type="GO" id="GO:0016787">
    <property type="term" value="F:hydrolase activity"/>
    <property type="evidence" value="ECO:0007669"/>
    <property type="project" value="UniProtKB-KW"/>
</dbReference>
<evidence type="ECO:0000256" key="3">
    <source>
        <dbReference type="ARBA" id="ARBA00022806"/>
    </source>
</evidence>
<feature type="domain" description="UvrD-like helicase C-terminal" evidence="5">
    <location>
        <begin position="373"/>
        <end position="506"/>
    </location>
</feature>
<dbReference type="Pfam" id="PF13361">
    <property type="entry name" value="UvrD_C"/>
    <property type="match status" value="1"/>
</dbReference>